<dbReference type="Proteomes" id="UP000193409">
    <property type="component" value="Unassembled WGS sequence"/>
</dbReference>
<dbReference type="EMBL" id="FWFQ01000018">
    <property type="protein sequence ID" value="SLN50348.1"/>
    <property type="molecule type" value="Genomic_DNA"/>
</dbReference>
<sequence length="151" mass="16108">MAIRQKTHMTIKLTGQGTSHARSVTEIDGNSVVVDEPVARGGTNEGPSPTATAYAALIGCTNVIGHKCAARLGVDIGNLAFAMEVDFDRRGVLLMEEVDVPFTAIRLDVAADGACSEDELRQVAAETAKYCAISKLFEQAGTDLRITWRKA</sequence>
<dbReference type="InterPro" id="IPR036102">
    <property type="entry name" value="OsmC/Ohrsf"/>
</dbReference>
<evidence type="ECO:0000313" key="1">
    <source>
        <dbReference type="EMBL" id="SLN50348.1"/>
    </source>
</evidence>
<reference evidence="1 2" key="1">
    <citation type="submission" date="2017-03" db="EMBL/GenBank/DDBJ databases">
        <authorList>
            <person name="Afonso C.L."/>
            <person name="Miller P.J."/>
            <person name="Scott M.A."/>
            <person name="Spackman E."/>
            <person name="Goraichik I."/>
            <person name="Dimitrov K.M."/>
            <person name="Suarez D.L."/>
            <person name="Swayne D.E."/>
        </authorList>
    </citation>
    <scope>NUCLEOTIDE SEQUENCE [LARGE SCALE GENOMIC DNA]</scope>
    <source>
        <strain evidence="1 2">CECT 7680</strain>
    </source>
</reference>
<dbReference type="InterPro" id="IPR015946">
    <property type="entry name" value="KH_dom-like_a/b"/>
</dbReference>
<keyword evidence="2" id="KW-1185">Reference proteome</keyword>
<dbReference type="Gene3D" id="3.30.300.20">
    <property type="match status" value="1"/>
</dbReference>
<dbReference type="Pfam" id="PF02566">
    <property type="entry name" value="OsmC"/>
    <property type="match status" value="1"/>
</dbReference>
<dbReference type="PANTHER" id="PTHR35368">
    <property type="entry name" value="HYDROPEROXIDE REDUCTASE"/>
    <property type="match status" value="1"/>
</dbReference>
<protein>
    <submittedName>
        <fullName evidence="1">OsmC-like protein</fullName>
    </submittedName>
</protein>
<name>A0A1Y5SWV7_9RHOB</name>
<gene>
    <name evidence="1" type="ORF">PSA7680_02610</name>
</gene>
<dbReference type="RefSeq" id="WP_085869151.1">
    <property type="nucleotide sequence ID" value="NZ_FWFQ01000018.1"/>
</dbReference>
<dbReference type="PANTHER" id="PTHR35368:SF1">
    <property type="entry name" value="HYDROPEROXIDE REDUCTASE"/>
    <property type="match status" value="1"/>
</dbReference>
<dbReference type="InterPro" id="IPR003718">
    <property type="entry name" value="OsmC/Ohr_fam"/>
</dbReference>
<dbReference type="SUPFAM" id="SSF82784">
    <property type="entry name" value="OsmC-like"/>
    <property type="match status" value="1"/>
</dbReference>
<evidence type="ECO:0000313" key="2">
    <source>
        <dbReference type="Proteomes" id="UP000193409"/>
    </source>
</evidence>
<organism evidence="1 2">
    <name type="scientific">Pseudoruegeria aquimaris</name>
    <dbReference type="NCBI Taxonomy" id="393663"/>
    <lineage>
        <taxon>Bacteria</taxon>
        <taxon>Pseudomonadati</taxon>
        <taxon>Pseudomonadota</taxon>
        <taxon>Alphaproteobacteria</taxon>
        <taxon>Rhodobacterales</taxon>
        <taxon>Roseobacteraceae</taxon>
        <taxon>Pseudoruegeria</taxon>
    </lineage>
</organism>
<dbReference type="OrthoDB" id="1433018at2"/>
<proteinExistence type="predicted"/>
<dbReference type="AlphaFoldDB" id="A0A1Y5SWV7"/>
<accession>A0A1Y5SWV7</accession>
<dbReference type="InterPro" id="IPR052924">
    <property type="entry name" value="OsmC/Ohr_hydroprdx_reductase"/>
</dbReference>